<dbReference type="PANTHER" id="PTHR35391:SF5">
    <property type="entry name" value="DUF6590 DOMAIN-CONTAINING PROTEIN"/>
    <property type="match status" value="1"/>
</dbReference>
<dbReference type="InterPro" id="IPR046497">
    <property type="entry name" value="DUF6590"/>
</dbReference>
<feature type="domain" description="DUF6590" evidence="2">
    <location>
        <begin position="108"/>
        <end position="265"/>
    </location>
</feature>
<evidence type="ECO:0000313" key="3">
    <source>
        <dbReference type="EMBL" id="QIW94716.1"/>
    </source>
</evidence>
<keyword evidence="4" id="KW-1185">Reference proteome</keyword>
<evidence type="ECO:0000313" key="4">
    <source>
        <dbReference type="Proteomes" id="UP000503462"/>
    </source>
</evidence>
<reference evidence="3 4" key="1">
    <citation type="journal article" date="2016" name="Sci. Rep.">
        <title>Peltaster fructicola genome reveals evolution from an invasive phytopathogen to an ectophytic parasite.</title>
        <authorList>
            <person name="Xu C."/>
            <person name="Chen H."/>
            <person name="Gleason M.L."/>
            <person name="Xu J.R."/>
            <person name="Liu H."/>
            <person name="Zhang R."/>
            <person name="Sun G."/>
        </authorList>
    </citation>
    <scope>NUCLEOTIDE SEQUENCE [LARGE SCALE GENOMIC DNA]</scope>
    <source>
        <strain evidence="3 4">LNHT1506</strain>
    </source>
</reference>
<sequence>MASRSSAARPVAAINSQRQPQQRDRPRASQTSDQQEDLATRMAMARLRANPFPAGLLSRNPEDENELYARVIVDRTSAPSGMRTAITRADIDGMPTAELYPEYKSRKKDFFFLGKVFSILWAEPASTTLSPSAANTAREQAVVKGPYGELIFSKIRRFVVIREGDGYCNALPISTYSGQGVGKRGVVKHEHAIIYTTPEPKPMPGERPSRDEEPLRPIAIRVDPDNRAEKLHHASRINFGHPHTIQHNVKVKSCGKVGREFLDAMTEQFQIVFTPGIRGSSQSESSRNETRTAPASGSTADDVVHAGIVRLMANSTREEAVRRMLQMLEDRGIPRQEAMSMIRNALS</sequence>
<dbReference type="Pfam" id="PF20233">
    <property type="entry name" value="DUF6590"/>
    <property type="match status" value="1"/>
</dbReference>
<name>A0A6H0XJ14_9PEZI</name>
<feature type="region of interest" description="Disordered" evidence="1">
    <location>
        <begin position="276"/>
        <end position="299"/>
    </location>
</feature>
<organism evidence="3 4">
    <name type="scientific">Peltaster fructicola</name>
    <dbReference type="NCBI Taxonomy" id="286661"/>
    <lineage>
        <taxon>Eukaryota</taxon>
        <taxon>Fungi</taxon>
        <taxon>Dikarya</taxon>
        <taxon>Ascomycota</taxon>
        <taxon>Pezizomycotina</taxon>
        <taxon>Dothideomycetes</taxon>
        <taxon>Dothideomycetes incertae sedis</taxon>
        <taxon>Peltaster</taxon>
    </lineage>
</organism>
<protein>
    <recommendedName>
        <fullName evidence="2">DUF6590 domain-containing protein</fullName>
    </recommendedName>
</protein>
<dbReference type="EMBL" id="CP051139">
    <property type="protein sequence ID" value="QIW94716.1"/>
    <property type="molecule type" value="Genomic_DNA"/>
</dbReference>
<dbReference type="OrthoDB" id="3559580at2759"/>
<dbReference type="PANTHER" id="PTHR35391">
    <property type="entry name" value="C2H2-TYPE DOMAIN-CONTAINING PROTEIN-RELATED"/>
    <property type="match status" value="1"/>
</dbReference>
<dbReference type="Proteomes" id="UP000503462">
    <property type="component" value="Chromosome 1"/>
</dbReference>
<dbReference type="AlphaFoldDB" id="A0A6H0XJ14"/>
<feature type="compositionally biased region" description="Polar residues" evidence="1">
    <location>
        <begin position="279"/>
        <end position="299"/>
    </location>
</feature>
<accession>A0A6H0XJ14</accession>
<proteinExistence type="predicted"/>
<gene>
    <name evidence="3" type="ORF">AMS68_000234</name>
</gene>
<evidence type="ECO:0000259" key="2">
    <source>
        <dbReference type="Pfam" id="PF20233"/>
    </source>
</evidence>
<evidence type="ECO:0000256" key="1">
    <source>
        <dbReference type="SAM" id="MobiDB-lite"/>
    </source>
</evidence>
<feature type="region of interest" description="Disordered" evidence="1">
    <location>
        <begin position="1"/>
        <end position="37"/>
    </location>
</feature>